<sequence>MLAVSPLRNTKNEAEGEMEGFSMGENEFPEFSAGNLLDSIDFDDLFVGISDGDVLPDLEMDPEILAEFSVGAGEGSEVNVPSVVSAEKSEEEKYSSRKQETVAASSGSGSGSVSDLGSGYSSSPIQGEETMSKRDEPVGVNPSPKEADKGRKSSASSKNPPGKRKVKVDWTPELHRRFVQAVEQLGVDKAVPSRILELMGIECLTRHNIASHLQKSKWAAGNLSPDLAEAFVLVSIVSFSYNLRLSKYRSHRKHLLAREAEAASWSQRRQMYGGGGAGPGKRDNVNPWIAPSIGFPPVTPMPHFRPLHVWGHPPVDQSLMHMWPKHLTPSPPQPPPPHAWPPAQPPHPPPPPPPADPSFWIPHHQHVPSPGTPCFPPQLQPTRFPTPAVPGIPPPTAMYKVERPGLGVPTVAPGQSLPQPPSDVHPSKESVDAAIGDVLSKPWLPLPLGLKPPSVDSVMVELQRQGISKCDRTSHDSICGTRPHQSIPSFTLSKSRIVLGSQGGGAEAGGGDPQEHLDKFYAKIDWYDLSDTAYCKVFRTTLSKRALVWFNQLPWNYFQLEQLTQRFLHHFSMNKRVPKTVAFLFSMCQKENEPLRDYMQRFVKAVHEKYIRIEESNASDPSPGIKRKGREEEKEPKKKEEHKHVPPTGFTYYTLLNASRGEILIVVEQQGLINQ</sequence>
<dbReference type="PANTHER" id="PTHR31312">
    <property type="entry name" value="TRANSCRIPTION ACTIVATOR GLK1"/>
    <property type="match status" value="1"/>
</dbReference>
<evidence type="ECO:0000256" key="2">
    <source>
        <dbReference type="ARBA" id="ARBA00023015"/>
    </source>
</evidence>
<dbReference type="PROSITE" id="PS51294">
    <property type="entry name" value="HTH_MYB"/>
    <property type="match status" value="1"/>
</dbReference>
<proteinExistence type="predicted"/>
<evidence type="ECO:0000256" key="1">
    <source>
        <dbReference type="ARBA" id="ARBA00004123"/>
    </source>
</evidence>
<comment type="subcellular location">
    <subcellularLocation>
        <location evidence="1">Nucleus</location>
    </subcellularLocation>
</comment>
<dbReference type="InterPro" id="IPR009057">
    <property type="entry name" value="Homeodomain-like_sf"/>
</dbReference>
<accession>A0AAW2Q3Z3</accession>
<dbReference type="InterPro" id="IPR006447">
    <property type="entry name" value="Myb_dom_plants"/>
</dbReference>
<evidence type="ECO:0000256" key="3">
    <source>
        <dbReference type="ARBA" id="ARBA00023125"/>
    </source>
</evidence>
<organism evidence="8">
    <name type="scientific">Sesamum calycinum</name>
    <dbReference type="NCBI Taxonomy" id="2727403"/>
    <lineage>
        <taxon>Eukaryota</taxon>
        <taxon>Viridiplantae</taxon>
        <taxon>Streptophyta</taxon>
        <taxon>Embryophyta</taxon>
        <taxon>Tracheophyta</taxon>
        <taxon>Spermatophyta</taxon>
        <taxon>Magnoliopsida</taxon>
        <taxon>eudicotyledons</taxon>
        <taxon>Gunneridae</taxon>
        <taxon>Pentapetalae</taxon>
        <taxon>asterids</taxon>
        <taxon>lamiids</taxon>
        <taxon>Lamiales</taxon>
        <taxon>Pedaliaceae</taxon>
        <taxon>Sesamum</taxon>
    </lineage>
</organism>
<dbReference type="EMBL" id="JACGWM010000007">
    <property type="protein sequence ID" value="KAL0362402.1"/>
    <property type="molecule type" value="Genomic_DNA"/>
</dbReference>
<dbReference type="PANTHER" id="PTHR31312:SF1">
    <property type="entry name" value="TRANSCRIPTION ACTIVATOR GLK1"/>
    <property type="match status" value="1"/>
</dbReference>
<dbReference type="GO" id="GO:0000976">
    <property type="term" value="F:transcription cis-regulatory region binding"/>
    <property type="evidence" value="ECO:0007669"/>
    <property type="project" value="TreeGrafter"/>
</dbReference>
<dbReference type="InterPro" id="IPR044825">
    <property type="entry name" value="GLK1/2-like"/>
</dbReference>
<dbReference type="GO" id="GO:0003700">
    <property type="term" value="F:DNA-binding transcription factor activity"/>
    <property type="evidence" value="ECO:0007669"/>
    <property type="project" value="InterPro"/>
</dbReference>
<evidence type="ECO:0000256" key="4">
    <source>
        <dbReference type="ARBA" id="ARBA00023163"/>
    </source>
</evidence>
<feature type="region of interest" description="Disordered" evidence="6">
    <location>
        <begin position="322"/>
        <end position="374"/>
    </location>
</feature>
<evidence type="ECO:0000259" key="7">
    <source>
        <dbReference type="PROSITE" id="PS51294"/>
    </source>
</evidence>
<keyword evidence="5" id="KW-0539">Nucleus</keyword>
<dbReference type="AlphaFoldDB" id="A0AAW2Q3Z3"/>
<dbReference type="Pfam" id="PF00249">
    <property type="entry name" value="Myb_DNA-binding"/>
    <property type="match status" value="1"/>
</dbReference>
<dbReference type="SUPFAM" id="SSF46689">
    <property type="entry name" value="Homeodomain-like"/>
    <property type="match status" value="1"/>
</dbReference>
<reference evidence="8" key="1">
    <citation type="submission" date="2020-06" db="EMBL/GenBank/DDBJ databases">
        <authorList>
            <person name="Li T."/>
            <person name="Hu X."/>
            <person name="Zhang T."/>
            <person name="Song X."/>
            <person name="Zhang H."/>
            <person name="Dai N."/>
            <person name="Sheng W."/>
            <person name="Hou X."/>
            <person name="Wei L."/>
        </authorList>
    </citation>
    <scope>NUCLEOTIDE SEQUENCE</scope>
    <source>
        <strain evidence="8">KEN8</strain>
        <tissue evidence="8">Leaf</tissue>
    </source>
</reference>
<dbReference type="Gene3D" id="1.10.10.60">
    <property type="entry name" value="Homeodomain-like"/>
    <property type="match status" value="1"/>
</dbReference>
<dbReference type="InterPro" id="IPR001005">
    <property type="entry name" value="SANT/Myb"/>
</dbReference>
<evidence type="ECO:0000256" key="5">
    <source>
        <dbReference type="ARBA" id="ARBA00023242"/>
    </source>
</evidence>
<keyword evidence="3" id="KW-0238">DNA-binding</keyword>
<dbReference type="FunFam" id="1.10.10.60:FF:000007">
    <property type="entry name" value="Two-component response regulator"/>
    <property type="match status" value="1"/>
</dbReference>
<feature type="compositionally biased region" description="Basic and acidic residues" evidence="6">
    <location>
        <begin position="87"/>
        <end position="100"/>
    </location>
</feature>
<keyword evidence="4" id="KW-0804">Transcription</keyword>
<evidence type="ECO:0000256" key="6">
    <source>
        <dbReference type="SAM" id="MobiDB-lite"/>
    </source>
</evidence>
<feature type="compositionally biased region" description="Pro residues" evidence="6">
    <location>
        <begin position="329"/>
        <end position="356"/>
    </location>
</feature>
<feature type="domain" description="HTH myb-type" evidence="7">
    <location>
        <begin position="162"/>
        <end position="215"/>
    </location>
</feature>
<reference evidence="8" key="2">
    <citation type="journal article" date="2024" name="Plant">
        <title>Genomic evolution and insights into agronomic trait innovations of Sesamum species.</title>
        <authorList>
            <person name="Miao H."/>
            <person name="Wang L."/>
            <person name="Qu L."/>
            <person name="Liu H."/>
            <person name="Sun Y."/>
            <person name="Le M."/>
            <person name="Wang Q."/>
            <person name="Wei S."/>
            <person name="Zheng Y."/>
            <person name="Lin W."/>
            <person name="Duan Y."/>
            <person name="Cao H."/>
            <person name="Xiong S."/>
            <person name="Wang X."/>
            <person name="Wei L."/>
            <person name="Li C."/>
            <person name="Ma Q."/>
            <person name="Ju M."/>
            <person name="Zhao R."/>
            <person name="Li G."/>
            <person name="Mu C."/>
            <person name="Tian Q."/>
            <person name="Mei H."/>
            <person name="Zhang T."/>
            <person name="Gao T."/>
            <person name="Zhang H."/>
        </authorList>
    </citation>
    <scope>NUCLEOTIDE SEQUENCE</scope>
    <source>
        <strain evidence="8">KEN8</strain>
    </source>
</reference>
<feature type="region of interest" description="Disordered" evidence="6">
    <location>
        <begin position="72"/>
        <end position="167"/>
    </location>
</feature>
<feature type="compositionally biased region" description="Low complexity" evidence="6">
    <location>
        <begin position="105"/>
        <end position="123"/>
    </location>
</feature>
<evidence type="ECO:0000313" key="8">
    <source>
        <dbReference type="EMBL" id="KAL0362402.1"/>
    </source>
</evidence>
<dbReference type="GO" id="GO:0045893">
    <property type="term" value="P:positive regulation of DNA-templated transcription"/>
    <property type="evidence" value="ECO:0007669"/>
    <property type="project" value="InterPro"/>
</dbReference>
<gene>
    <name evidence="8" type="ORF">Scaly_1195400</name>
</gene>
<dbReference type="GO" id="GO:0005634">
    <property type="term" value="C:nucleus"/>
    <property type="evidence" value="ECO:0007669"/>
    <property type="project" value="UniProtKB-SubCell"/>
</dbReference>
<name>A0AAW2Q3Z3_9LAMI</name>
<keyword evidence="2" id="KW-0805">Transcription regulation</keyword>
<dbReference type="InterPro" id="IPR017930">
    <property type="entry name" value="Myb_dom"/>
</dbReference>
<protein>
    <submittedName>
        <fullName evidence="8">Transcription factor GLK1</fullName>
    </submittedName>
</protein>
<feature type="region of interest" description="Disordered" evidence="6">
    <location>
        <begin position="1"/>
        <end position="26"/>
    </location>
</feature>
<feature type="region of interest" description="Disordered" evidence="6">
    <location>
        <begin position="617"/>
        <end position="646"/>
    </location>
</feature>
<dbReference type="NCBIfam" id="TIGR01557">
    <property type="entry name" value="myb_SHAQKYF"/>
    <property type="match status" value="1"/>
</dbReference>
<feature type="compositionally biased region" description="Basic and acidic residues" evidence="6">
    <location>
        <begin position="629"/>
        <end position="644"/>
    </location>
</feature>
<comment type="caution">
    <text evidence="8">The sequence shown here is derived from an EMBL/GenBank/DDBJ whole genome shotgun (WGS) entry which is preliminary data.</text>
</comment>